<comment type="caution">
    <text evidence="1">The sequence shown here is derived from an EMBL/GenBank/DDBJ whole genome shotgun (WGS) entry which is preliminary data.</text>
</comment>
<gene>
    <name evidence="1" type="ORF">RhiirA5_238640</name>
</gene>
<sequence>FVRVCTILIRRIVEINNMKEAHELLVKIIKLIKECYGEEKITPNLHLLLHLYECSYDYRSLYSFQYFSFKRMNGLLGNSNL</sequence>
<dbReference type="EMBL" id="LLXJ01004373">
    <property type="protein sequence ID" value="PKB95862.1"/>
    <property type="molecule type" value="Genomic_DNA"/>
</dbReference>
<dbReference type="PANTHER" id="PTHR46579">
    <property type="entry name" value="F5/8 TYPE C DOMAIN-CONTAINING PROTEIN-RELATED"/>
    <property type="match status" value="1"/>
</dbReference>
<evidence type="ECO:0000313" key="2">
    <source>
        <dbReference type="Proteomes" id="UP000232722"/>
    </source>
</evidence>
<evidence type="ECO:0000313" key="1">
    <source>
        <dbReference type="EMBL" id="PKB95862.1"/>
    </source>
</evidence>
<dbReference type="Proteomes" id="UP000232722">
    <property type="component" value="Unassembled WGS sequence"/>
</dbReference>
<dbReference type="PANTHER" id="PTHR46579:SF1">
    <property type="entry name" value="F5_8 TYPE C DOMAIN-CONTAINING PROTEIN"/>
    <property type="match status" value="1"/>
</dbReference>
<proteinExistence type="predicted"/>
<reference evidence="1 2" key="1">
    <citation type="submission" date="2016-04" db="EMBL/GenBank/DDBJ databases">
        <title>Genome analyses suggest a sexual origin of heterokaryosis in a supposedly ancient asexual fungus.</title>
        <authorList>
            <person name="Ropars J."/>
            <person name="Sedzielewska K."/>
            <person name="Noel J."/>
            <person name="Charron P."/>
            <person name="Farinelli L."/>
            <person name="Marton T."/>
            <person name="Kruger M."/>
            <person name="Pelin A."/>
            <person name="Brachmann A."/>
            <person name="Corradi N."/>
        </authorList>
    </citation>
    <scope>NUCLEOTIDE SEQUENCE [LARGE SCALE GENOMIC DNA]</scope>
    <source>
        <strain evidence="1 2">A5</strain>
    </source>
</reference>
<evidence type="ECO:0008006" key="3">
    <source>
        <dbReference type="Google" id="ProtNLM"/>
    </source>
</evidence>
<feature type="non-terminal residue" evidence="1">
    <location>
        <position position="81"/>
    </location>
</feature>
<organism evidence="1 2">
    <name type="scientific">Rhizophagus irregularis</name>
    <dbReference type="NCBI Taxonomy" id="588596"/>
    <lineage>
        <taxon>Eukaryota</taxon>
        <taxon>Fungi</taxon>
        <taxon>Fungi incertae sedis</taxon>
        <taxon>Mucoromycota</taxon>
        <taxon>Glomeromycotina</taxon>
        <taxon>Glomeromycetes</taxon>
        <taxon>Glomerales</taxon>
        <taxon>Glomeraceae</taxon>
        <taxon>Rhizophagus</taxon>
    </lineage>
</organism>
<accession>A0A2N0NMP2</accession>
<protein>
    <recommendedName>
        <fullName evidence="3">DUF4218 domain-containing protein</fullName>
    </recommendedName>
</protein>
<feature type="non-terminal residue" evidence="1">
    <location>
        <position position="1"/>
    </location>
</feature>
<dbReference type="AlphaFoldDB" id="A0A2N0NMP2"/>
<name>A0A2N0NMP2_9GLOM</name>
<reference evidence="1 2" key="2">
    <citation type="submission" date="2017-09" db="EMBL/GenBank/DDBJ databases">
        <title>Extensive intraspecific genome diversity in a model arbuscular mycorrhizal fungus.</title>
        <authorList>
            <person name="Chen E.C."/>
            <person name="Morin E."/>
            <person name="Beaudet D."/>
            <person name="Noel J."/>
            <person name="Ndikumana S."/>
            <person name="Charron P."/>
            <person name="St-Onge C."/>
            <person name="Giorgi J."/>
            <person name="Grigoriev I.V."/>
            <person name="Roux C."/>
            <person name="Martin F.M."/>
            <person name="Corradi N."/>
        </authorList>
    </citation>
    <scope>NUCLEOTIDE SEQUENCE [LARGE SCALE GENOMIC DNA]</scope>
    <source>
        <strain evidence="1 2">A5</strain>
    </source>
</reference>